<accession>A0ABD0Q797</accession>
<dbReference type="PANTHER" id="PTHR10953:SF233">
    <property type="entry name" value="NEDD8-ACTIVATING ENZYME E1 CATALYTIC SUBUNIT"/>
    <property type="match status" value="1"/>
</dbReference>
<evidence type="ECO:0000313" key="7">
    <source>
        <dbReference type="EMBL" id="KAL0181533.1"/>
    </source>
</evidence>
<dbReference type="GO" id="GO:0005524">
    <property type="term" value="F:ATP binding"/>
    <property type="evidence" value="ECO:0007669"/>
    <property type="project" value="UniProtKB-KW"/>
</dbReference>
<dbReference type="InterPro" id="IPR035985">
    <property type="entry name" value="Ubiquitin-activating_enz"/>
</dbReference>
<comment type="pathway">
    <text evidence="4">Protein modification.</text>
</comment>
<reference evidence="7 8" key="1">
    <citation type="submission" date="2024-05" db="EMBL/GenBank/DDBJ databases">
        <title>Genome sequencing and assembly of Indian major carp, Cirrhinus mrigala (Hamilton, 1822).</title>
        <authorList>
            <person name="Mohindra V."/>
            <person name="Chowdhury L.M."/>
            <person name="Lal K."/>
            <person name="Jena J.K."/>
        </authorList>
    </citation>
    <scope>NUCLEOTIDE SEQUENCE [LARGE SCALE GENOMIC DNA]</scope>
    <source>
        <strain evidence="7">CM1030</strain>
        <tissue evidence="7">Blood</tissue>
    </source>
</reference>
<keyword evidence="1" id="KW-0547">Nucleotide-binding</keyword>
<feature type="non-terminal residue" evidence="7">
    <location>
        <position position="1"/>
    </location>
</feature>
<organism evidence="7 8">
    <name type="scientific">Cirrhinus mrigala</name>
    <name type="common">Mrigala</name>
    <dbReference type="NCBI Taxonomy" id="683832"/>
    <lineage>
        <taxon>Eukaryota</taxon>
        <taxon>Metazoa</taxon>
        <taxon>Chordata</taxon>
        <taxon>Craniata</taxon>
        <taxon>Vertebrata</taxon>
        <taxon>Euteleostomi</taxon>
        <taxon>Actinopterygii</taxon>
        <taxon>Neopterygii</taxon>
        <taxon>Teleostei</taxon>
        <taxon>Ostariophysi</taxon>
        <taxon>Cypriniformes</taxon>
        <taxon>Cyprinidae</taxon>
        <taxon>Labeoninae</taxon>
        <taxon>Labeonini</taxon>
        <taxon>Cirrhinus</taxon>
    </lineage>
</organism>
<dbReference type="InterPro" id="IPR023318">
    <property type="entry name" value="Ub_act_enz_dom_a_sf"/>
</dbReference>
<evidence type="ECO:0000313" key="8">
    <source>
        <dbReference type="Proteomes" id="UP001529510"/>
    </source>
</evidence>
<gene>
    <name evidence="7" type="ORF">M9458_023939</name>
</gene>
<evidence type="ECO:0000256" key="5">
    <source>
        <dbReference type="PROSITE-ProRule" id="PRU10132"/>
    </source>
</evidence>
<dbReference type="Pfam" id="PF00899">
    <property type="entry name" value="ThiF"/>
    <property type="match status" value="1"/>
</dbReference>
<evidence type="ECO:0000259" key="6">
    <source>
        <dbReference type="Pfam" id="PF00899"/>
    </source>
</evidence>
<dbReference type="EMBL" id="JAMKFB020000011">
    <property type="protein sequence ID" value="KAL0181533.1"/>
    <property type="molecule type" value="Genomic_DNA"/>
</dbReference>
<dbReference type="Gene3D" id="1.10.10.520">
    <property type="entry name" value="Ubiquitin activating enzymes (Uba3). Chain: B, domain 2"/>
    <property type="match status" value="1"/>
</dbReference>
<keyword evidence="8" id="KW-1185">Reference proteome</keyword>
<dbReference type="Proteomes" id="UP001529510">
    <property type="component" value="Unassembled WGS sequence"/>
</dbReference>
<dbReference type="PANTHER" id="PTHR10953">
    <property type="entry name" value="UBIQUITIN-ACTIVATING ENZYME E1"/>
    <property type="match status" value="1"/>
</dbReference>
<dbReference type="InterPro" id="IPR045886">
    <property type="entry name" value="ThiF/MoeB/HesA"/>
</dbReference>
<dbReference type="InterPro" id="IPR033127">
    <property type="entry name" value="UBQ-activ_enz_E1_Cys_AS"/>
</dbReference>
<evidence type="ECO:0000256" key="4">
    <source>
        <dbReference type="ARBA" id="ARBA00043952"/>
    </source>
</evidence>
<proteinExistence type="predicted"/>
<evidence type="ECO:0000256" key="1">
    <source>
        <dbReference type="ARBA" id="ARBA00022741"/>
    </source>
</evidence>
<evidence type="ECO:0000256" key="3">
    <source>
        <dbReference type="ARBA" id="ARBA00022840"/>
    </source>
</evidence>
<comment type="caution">
    <text evidence="7">The sequence shown here is derived from an EMBL/GenBank/DDBJ whole genome shotgun (WGS) entry which is preliminary data.</text>
</comment>
<feature type="non-terminal residue" evidence="7">
    <location>
        <position position="72"/>
    </location>
</feature>
<dbReference type="InterPro" id="IPR000594">
    <property type="entry name" value="ThiF_NAD_FAD-bd"/>
</dbReference>
<keyword evidence="3" id="KW-0067">ATP-binding</keyword>
<keyword evidence="2" id="KW-0833">Ubl conjugation pathway</keyword>
<evidence type="ECO:0000256" key="2">
    <source>
        <dbReference type="ARBA" id="ARBA00022786"/>
    </source>
</evidence>
<protein>
    <recommendedName>
        <fullName evidence="6">THIF-type NAD/FAD binding fold domain-containing protein</fullName>
    </recommendedName>
</protein>
<name>A0ABD0Q797_CIRMR</name>
<dbReference type="SUPFAM" id="SSF69572">
    <property type="entry name" value="Activating enzymes of the ubiquitin-like proteins"/>
    <property type="match status" value="1"/>
</dbReference>
<dbReference type="AlphaFoldDB" id="A0ABD0Q797"/>
<dbReference type="PROSITE" id="PS00865">
    <property type="entry name" value="UBIQUITIN_ACTIVAT_2"/>
    <property type="match status" value="1"/>
</dbReference>
<feature type="domain" description="THIF-type NAD/FAD binding fold" evidence="6">
    <location>
        <begin position="3"/>
        <end position="48"/>
    </location>
</feature>
<feature type="active site" description="Glycyl thioester intermediate" evidence="5">
    <location>
        <position position="44"/>
    </location>
</feature>
<sequence length="72" mass="8022">SIIPLIDGGTEGFKGNARVILPGMTACIDCTLELYPPQINFPMCTIASMPRLPEHCVEYVRMLLWPKEKPFG</sequence>